<dbReference type="AlphaFoldDB" id="A0A8J7C8S1"/>
<dbReference type="Proteomes" id="UP000629098">
    <property type="component" value="Unassembled WGS sequence"/>
</dbReference>
<reference evidence="1" key="1">
    <citation type="submission" date="2020-09" db="EMBL/GenBank/DDBJ databases">
        <title>Iningainema tapete sp. nov. (Scytonemataceae, Cyanobacteria) from greenhouses in central Florida (USA) produces two types of nodularin with biosynthetic potential for microcystin-LR and anabaenopeptins.</title>
        <authorList>
            <person name="Berthold D.E."/>
            <person name="Lefler F.W."/>
            <person name="Huang I.-S."/>
            <person name="Abdulla H."/>
            <person name="Zimba P.V."/>
            <person name="Laughinghouse H.D. IV."/>
        </authorList>
    </citation>
    <scope>NUCLEOTIDE SEQUENCE</scope>
    <source>
        <strain evidence="1">BLCCT55</strain>
    </source>
</reference>
<protein>
    <submittedName>
        <fullName evidence="1">Uncharacterized protein</fullName>
    </submittedName>
</protein>
<organism evidence="1 2">
    <name type="scientific">Iningainema tapete BLCC-T55</name>
    <dbReference type="NCBI Taxonomy" id="2748662"/>
    <lineage>
        <taxon>Bacteria</taxon>
        <taxon>Bacillati</taxon>
        <taxon>Cyanobacteriota</taxon>
        <taxon>Cyanophyceae</taxon>
        <taxon>Nostocales</taxon>
        <taxon>Scytonemataceae</taxon>
        <taxon>Iningainema tapete</taxon>
    </lineage>
</organism>
<dbReference type="EMBL" id="JACXAE010000105">
    <property type="protein sequence ID" value="MBD2777104.1"/>
    <property type="molecule type" value="Genomic_DNA"/>
</dbReference>
<proteinExistence type="predicted"/>
<gene>
    <name evidence="1" type="ORF">ICL16_34950</name>
</gene>
<keyword evidence="2" id="KW-1185">Reference proteome</keyword>
<evidence type="ECO:0000313" key="2">
    <source>
        <dbReference type="Proteomes" id="UP000629098"/>
    </source>
</evidence>
<accession>A0A8J7C8S1</accession>
<comment type="caution">
    <text evidence="1">The sequence shown here is derived from an EMBL/GenBank/DDBJ whole genome shotgun (WGS) entry which is preliminary data.</text>
</comment>
<dbReference type="RefSeq" id="WP_190836176.1">
    <property type="nucleotide sequence ID" value="NZ_CAWPPI010000105.1"/>
</dbReference>
<sequence>MSVVKSNDHPVPIYRIFAEGGLNAIAQLRNNISKLTNGNEKVRTVSYDSSPDS</sequence>
<evidence type="ECO:0000313" key="1">
    <source>
        <dbReference type="EMBL" id="MBD2777104.1"/>
    </source>
</evidence>
<name>A0A8J7C8S1_9CYAN</name>